<dbReference type="GO" id="GO:0016788">
    <property type="term" value="F:hydrolase activity, acting on ester bonds"/>
    <property type="evidence" value="ECO:0007669"/>
    <property type="project" value="InterPro"/>
</dbReference>
<keyword evidence="3" id="KW-1185">Reference proteome</keyword>
<dbReference type="STRING" id="135208.A0A4Z0A4P5"/>
<comment type="caution">
    <text evidence="2">The sequence shown here is derived from an EMBL/GenBank/DDBJ whole genome shotgun (WGS) entry which is preliminary data.</text>
</comment>
<dbReference type="PANTHER" id="PTHR47345">
    <property type="entry name" value="CUT9-INTERACTING PROTEIN SCN1"/>
    <property type="match status" value="1"/>
</dbReference>
<dbReference type="Gene3D" id="3.20.20.140">
    <property type="entry name" value="Metal-dependent hydrolases"/>
    <property type="match status" value="1"/>
</dbReference>
<feature type="non-terminal residue" evidence="2">
    <location>
        <position position="1"/>
    </location>
</feature>
<dbReference type="Proteomes" id="UP000298061">
    <property type="component" value="Unassembled WGS sequence"/>
</dbReference>
<dbReference type="AlphaFoldDB" id="A0A4Z0A4P5"/>
<name>A0A4Z0A4P5_9AGAM</name>
<gene>
    <name evidence="2" type="ORF">EWM64_g2003</name>
</gene>
<accession>A0A4Z0A4P5</accession>
<dbReference type="InterPro" id="IPR053044">
    <property type="entry name" value="Metallo-hydrolase/TatD-type"/>
</dbReference>
<dbReference type="InterPro" id="IPR032466">
    <property type="entry name" value="Metal_Hydrolase"/>
</dbReference>
<evidence type="ECO:0000313" key="3">
    <source>
        <dbReference type="Proteomes" id="UP000298061"/>
    </source>
</evidence>
<organism evidence="2 3">
    <name type="scientific">Hericium alpestre</name>
    <dbReference type="NCBI Taxonomy" id="135208"/>
    <lineage>
        <taxon>Eukaryota</taxon>
        <taxon>Fungi</taxon>
        <taxon>Dikarya</taxon>
        <taxon>Basidiomycota</taxon>
        <taxon>Agaricomycotina</taxon>
        <taxon>Agaricomycetes</taxon>
        <taxon>Russulales</taxon>
        <taxon>Hericiaceae</taxon>
        <taxon>Hericium</taxon>
    </lineage>
</organism>
<proteinExistence type="predicted"/>
<feature type="compositionally biased region" description="Basic and acidic residues" evidence="1">
    <location>
        <begin position="209"/>
        <end position="220"/>
    </location>
</feature>
<sequence length="226" mass="26324">RAARVPFKPLTDATGSDEERRELSPFTTPFAHQLAILEVQLDIAVEMRRNVSVHSVKAAQQTRELLDQMKERHGKEWRRISVDLHSCGLSPQVWAEIEKHQPNAFLSLSTVINARSPNHRLLIEAVNPSRLLVESDFHDIRYSAERTWEMTRTVAEVKSWRLEDVWDYGDGEDADHRSDEDLGTVKRLEDNWKSFVRGRHKEVRKLSRKERSGTWDKWGDSESEED</sequence>
<evidence type="ECO:0000313" key="2">
    <source>
        <dbReference type="EMBL" id="TFY82002.1"/>
    </source>
</evidence>
<protein>
    <submittedName>
        <fullName evidence="2">Uncharacterized protein</fullName>
    </submittedName>
</protein>
<feature type="region of interest" description="Disordered" evidence="1">
    <location>
        <begin position="200"/>
        <end position="226"/>
    </location>
</feature>
<dbReference type="PANTHER" id="PTHR47345:SF1">
    <property type="entry name" value="CUT9-INTERACTING PROTEIN SCN1"/>
    <property type="match status" value="1"/>
</dbReference>
<dbReference type="OrthoDB" id="413993at2759"/>
<reference evidence="2 3" key="1">
    <citation type="submission" date="2019-02" db="EMBL/GenBank/DDBJ databases">
        <title>Genome sequencing of the rare red list fungi Hericium alpestre (H. flagellum).</title>
        <authorList>
            <person name="Buettner E."/>
            <person name="Kellner H."/>
        </authorList>
    </citation>
    <scope>NUCLEOTIDE SEQUENCE [LARGE SCALE GENOMIC DNA]</scope>
    <source>
        <strain evidence="2 3">DSM 108284</strain>
    </source>
</reference>
<feature type="region of interest" description="Disordered" evidence="1">
    <location>
        <begin position="1"/>
        <end position="23"/>
    </location>
</feature>
<dbReference type="InterPro" id="IPR001130">
    <property type="entry name" value="TatD-like"/>
</dbReference>
<dbReference type="SUPFAM" id="SSF51556">
    <property type="entry name" value="Metallo-dependent hydrolases"/>
    <property type="match status" value="1"/>
</dbReference>
<dbReference type="EMBL" id="SFCI01000152">
    <property type="protein sequence ID" value="TFY82002.1"/>
    <property type="molecule type" value="Genomic_DNA"/>
</dbReference>
<evidence type="ECO:0000256" key="1">
    <source>
        <dbReference type="SAM" id="MobiDB-lite"/>
    </source>
</evidence>
<dbReference type="Pfam" id="PF01026">
    <property type="entry name" value="TatD_DNase"/>
    <property type="match status" value="1"/>
</dbReference>